<proteinExistence type="predicted"/>
<evidence type="ECO:0000256" key="1">
    <source>
        <dbReference type="SAM" id="MobiDB-lite"/>
    </source>
</evidence>
<evidence type="ECO:0000313" key="4">
    <source>
        <dbReference type="Proteomes" id="UP001500238"/>
    </source>
</evidence>
<sequence length="531" mass="57908">MAWNEDRARMRIRRFIDSVPEGRIVVEDFRSFLSETRMAKGITASAALTEASLVDIPRNRAITTHAVHVYANLIDFNSVLVDAGRETEASHRRAFEFLHAHYSACDALIDEFEMQRVDFHGSRLHAVVLAPEGPQNEGARVRKAIAFAAGFREMVERLSQEHTRFQTGVRIGIDSGPAVAIDGGRKDEREPLFIGSPANHAAKLADGNEPGVAVSRRAAAAIDRAPQPFSDILSLSKSLERQFLDEHVVTAGVDRMADARLETAYTKVADELRARESGSASEAVFRFQRKAPPLKDIVYADHPPSRAIRMEMASLFADIDGFTAYIDDSIRTGRIAEAVSNLHVMRAEMAAVLREDFGGRKVRFVGDCIHGMVAEGDARSTDAMATMRAAVNAAAGLRSSFELCRTMLPGADRLGLAIGIDYGETPVCRLGLRGEASVRAAASRATCVSEAEQRRCNGRETALGEAAFAASPAVVRQVFISGRKVPNFDHDAADLLLGTMQSPYLSSGVEADPMRAHSPKDQPPMRAHDAW</sequence>
<dbReference type="Gene3D" id="3.30.70.1230">
    <property type="entry name" value="Nucleotide cyclase"/>
    <property type="match status" value="2"/>
</dbReference>
<dbReference type="Pfam" id="PF00211">
    <property type="entry name" value="Guanylate_cyc"/>
    <property type="match status" value="1"/>
</dbReference>
<dbReference type="InterPro" id="IPR001054">
    <property type="entry name" value="A/G_cyclase"/>
</dbReference>
<name>A0ABN1HZ79_9SPHN</name>
<feature type="region of interest" description="Disordered" evidence="1">
    <location>
        <begin position="507"/>
        <end position="531"/>
    </location>
</feature>
<reference evidence="3 4" key="1">
    <citation type="journal article" date="2019" name="Int. J. Syst. Evol. Microbiol.">
        <title>The Global Catalogue of Microorganisms (GCM) 10K type strain sequencing project: providing services to taxonomists for standard genome sequencing and annotation.</title>
        <authorList>
            <consortium name="The Broad Institute Genomics Platform"/>
            <consortium name="The Broad Institute Genome Sequencing Center for Infectious Disease"/>
            <person name="Wu L."/>
            <person name="Ma J."/>
        </authorList>
    </citation>
    <scope>NUCLEOTIDE SEQUENCE [LARGE SCALE GENOMIC DNA]</scope>
    <source>
        <strain evidence="3 4">JCM 14603</strain>
    </source>
</reference>
<evidence type="ECO:0000259" key="2">
    <source>
        <dbReference type="PROSITE" id="PS50125"/>
    </source>
</evidence>
<dbReference type="PROSITE" id="PS50125">
    <property type="entry name" value="GUANYLATE_CYCLASE_2"/>
    <property type="match status" value="2"/>
</dbReference>
<comment type="caution">
    <text evidence="3">The sequence shown here is derived from an EMBL/GenBank/DDBJ whole genome shotgun (WGS) entry which is preliminary data.</text>
</comment>
<keyword evidence="4" id="KW-1185">Reference proteome</keyword>
<protein>
    <submittedName>
        <fullName evidence="3">Adenylate/guanylate cyclase domain-containing protein</fullName>
    </submittedName>
</protein>
<dbReference type="EMBL" id="BAAAES010000011">
    <property type="protein sequence ID" value="GAA0675185.1"/>
    <property type="molecule type" value="Genomic_DNA"/>
</dbReference>
<evidence type="ECO:0000313" key="3">
    <source>
        <dbReference type="EMBL" id="GAA0675185.1"/>
    </source>
</evidence>
<dbReference type="RefSeq" id="WP_163956669.1">
    <property type="nucleotide sequence ID" value="NZ_BAAAES010000011.1"/>
</dbReference>
<dbReference type="SUPFAM" id="SSF55073">
    <property type="entry name" value="Nucleotide cyclase"/>
    <property type="match status" value="2"/>
</dbReference>
<organism evidence="3 4">
    <name type="scientific">Sphingomonas insulae</name>
    <dbReference type="NCBI Taxonomy" id="424800"/>
    <lineage>
        <taxon>Bacteria</taxon>
        <taxon>Pseudomonadati</taxon>
        <taxon>Pseudomonadota</taxon>
        <taxon>Alphaproteobacteria</taxon>
        <taxon>Sphingomonadales</taxon>
        <taxon>Sphingomonadaceae</taxon>
        <taxon>Sphingomonas</taxon>
    </lineage>
</organism>
<dbReference type="Proteomes" id="UP001500238">
    <property type="component" value="Unassembled WGS sequence"/>
</dbReference>
<dbReference type="InterPro" id="IPR029787">
    <property type="entry name" value="Nucleotide_cyclase"/>
</dbReference>
<accession>A0ABN1HZ79</accession>
<gene>
    <name evidence="3" type="ORF">GCM10009102_29220</name>
</gene>
<feature type="domain" description="Guanylate cyclase" evidence="2">
    <location>
        <begin position="67"/>
        <end position="205"/>
    </location>
</feature>
<feature type="domain" description="Guanylate cyclase" evidence="2">
    <location>
        <begin position="313"/>
        <end position="433"/>
    </location>
</feature>